<evidence type="ECO:0000256" key="3">
    <source>
        <dbReference type="ARBA" id="ARBA00022490"/>
    </source>
</evidence>
<evidence type="ECO:0000313" key="8">
    <source>
        <dbReference type="Proteomes" id="UP001310594"/>
    </source>
</evidence>
<feature type="compositionally biased region" description="Polar residues" evidence="5">
    <location>
        <begin position="280"/>
        <end position="294"/>
    </location>
</feature>
<dbReference type="InterPro" id="IPR032914">
    <property type="entry name" value="Vam6/VPS39/TRAP1"/>
</dbReference>
<evidence type="ECO:0000256" key="5">
    <source>
        <dbReference type="SAM" id="MobiDB-lite"/>
    </source>
</evidence>
<dbReference type="EMBL" id="JAVRQU010000004">
    <property type="protein sequence ID" value="KAK5703715.1"/>
    <property type="molecule type" value="Genomic_DNA"/>
</dbReference>
<dbReference type="Proteomes" id="UP001310594">
    <property type="component" value="Unassembled WGS sequence"/>
</dbReference>
<gene>
    <name evidence="7" type="ORF">LTR97_002728</name>
</gene>
<organism evidence="7 8">
    <name type="scientific">Elasticomyces elasticus</name>
    <dbReference type="NCBI Taxonomy" id="574655"/>
    <lineage>
        <taxon>Eukaryota</taxon>
        <taxon>Fungi</taxon>
        <taxon>Dikarya</taxon>
        <taxon>Ascomycota</taxon>
        <taxon>Pezizomycotina</taxon>
        <taxon>Dothideomycetes</taxon>
        <taxon>Dothideomycetidae</taxon>
        <taxon>Mycosphaerellales</taxon>
        <taxon>Teratosphaeriaceae</taxon>
        <taxon>Elasticomyces</taxon>
    </lineage>
</organism>
<dbReference type="GO" id="GO:0015031">
    <property type="term" value="P:protein transport"/>
    <property type="evidence" value="ECO:0007669"/>
    <property type="project" value="UniProtKB-KW"/>
</dbReference>
<accession>A0AAN7W9Z2</accession>
<keyword evidence="4" id="KW-0653">Protein transport</keyword>
<dbReference type="InterPro" id="IPR001180">
    <property type="entry name" value="CNH_dom"/>
</dbReference>
<dbReference type="GO" id="GO:0034058">
    <property type="term" value="P:endosomal vesicle fusion"/>
    <property type="evidence" value="ECO:0007669"/>
    <property type="project" value="TreeGrafter"/>
</dbReference>
<comment type="caution">
    <text evidence="7">The sequence shown here is derived from an EMBL/GenBank/DDBJ whole genome shotgun (WGS) entry which is preliminary data.</text>
</comment>
<name>A0AAN7W9Z2_9PEZI</name>
<dbReference type="GO" id="GO:0016020">
    <property type="term" value="C:membrane"/>
    <property type="evidence" value="ECO:0007669"/>
    <property type="project" value="TreeGrafter"/>
</dbReference>
<evidence type="ECO:0000256" key="4">
    <source>
        <dbReference type="ARBA" id="ARBA00022927"/>
    </source>
</evidence>
<dbReference type="PANTHER" id="PTHR12894:SF27">
    <property type="entry name" value="TRANSFORMING GROWTH FACTOR-BETA RECEPTOR-ASSOCIATED PROTEIN 1"/>
    <property type="match status" value="1"/>
</dbReference>
<evidence type="ECO:0000256" key="2">
    <source>
        <dbReference type="ARBA" id="ARBA00022448"/>
    </source>
</evidence>
<evidence type="ECO:0000259" key="6">
    <source>
        <dbReference type="PROSITE" id="PS50219"/>
    </source>
</evidence>
<dbReference type="AlphaFoldDB" id="A0AAN7W9Z2"/>
<protein>
    <recommendedName>
        <fullName evidence="6">CNH domain-containing protein</fullName>
    </recommendedName>
</protein>
<proteinExistence type="predicted"/>
<comment type="subcellular location">
    <subcellularLocation>
        <location evidence="1">Cytoplasm</location>
    </subcellularLocation>
</comment>
<feature type="compositionally biased region" description="Polar residues" evidence="5">
    <location>
        <begin position="302"/>
        <end position="322"/>
    </location>
</feature>
<reference evidence="7" key="1">
    <citation type="submission" date="2023-08" db="EMBL/GenBank/DDBJ databases">
        <title>Black Yeasts Isolated from many extreme environments.</title>
        <authorList>
            <person name="Coleine C."/>
            <person name="Stajich J.E."/>
            <person name="Selbmann L."/>
        </authorList>
    </citation>
    <scope>NUCLEOTIDE SEQUENCE</scope>
    <source>
        <strain evidence="7">CCFEE 5810</strain>
    </source>
</reference>
<keyword evidence="3" id="KW-0963">Cytoplasm</keyword>
<evidence type="ECO:0000256" key="1">
    <source>
        <dbReference type="ARBA" id="ARBA00004496"/>
    </source>
</evidence>
<evidence type="ECO:0000313" key="7">
    <source>
        <dbReference type="EMBL" id="KAK5703715.1"/>
    </source>
</evidence>
<dbReference type="GO" id="GO:0006914">
    <property type="term" value="P:autophagy"/>
    <property type="evidence" value="ECO:0007669"/>
    <property type="project" value="TreeGrafter"/>
</dbReference>
<dbReference type="PROSITE" id="PS50219">
    <property type="entry name" value="CNH"/>
    <property type="match status" value="1"/>
</dbReference>
<dbReference type="PANTHER" id="PTHR12894">
    <property type="entry name" value="CNH DOMAIN CONTAINING"/>
    <property type="match status" value="1"/>
</dbReference>
<dbReference type="GO" id="GO:0005737">
    <property type="term" value="C:cytoplasm"/>
    <property type="evidence" value="ECO:0007669"/>
    <property type="project" value="UniProtKB-SubCell"/>
</dbReference>
<feature type="domain" description="CNH" evidence="6">
    <location>
        <begin position="30"/>
        <end position="430"/>
    </location>
</feature>
<sequence>MSPASTTSGAYALRELIRVVPLGEHEDGSKAHITCVDTWNSNLYIGTSAGEVLHYVSIPGETPQSPAQYIFASRLEPVYNTAQSGPERGVKKILLLPNAQKACILCNSTLTFYTLPELSPAFGGKIKQPGCLFVGGVDQMEHNWGGNAAYGTVIVICLKQKLRLIRIGDEARKIRDIELGGVCAIQRSQDLACVADGQGYSLLDVVNQRKNELFAISTSSNEEPEDVVAAPAAQSLLPTRTRESSRSFSSPSPIRLGRGHERNVSMGAPPKDTSYLLQPDSGNSRWPARNSSKLGDSREQSPTKQSPTQPGSAEVSARNSTDTPREAPPPQVKRLLPPNIATPTANEFLLTTGTSMEEPGVGIFVNLDGDVVRGTIEFSTYPTSLVLDGRRDFAGGDSEEVSGEEGWVLALVKKSVEGKMRIGVESQRWDGEPGEGQTREWLSIGGVGGGVGNGGGNEGEGQVEDEGEEYGVGLRRASSSVHLTVPEIGAALRLRRLPLAKPTTEGSGSGERDVKRDEEEDTFVARLTQVEARILLYHENKISWVVRNALISRLEAGLHAAVTHPNNDSELTIDVPAVQRVVNSIRGQDATNELDFMTLTYIRQKASLLLFGNLILQTASGVVAEVRDKLFTEEVLVSGEIDPRIILSLIPELGCEVEEGEGGMWVSQGLRDIVVMLRESFDGGKFDQDAKVGYEGDLLQLVKRFLLAWRKKKGFGSVSDETQVFRSVDAALLHVLLILDRKTARGPAVPGSVRAELNDLVDRGVDCFERAVELFEEKERLYMLSRLYQSRKMTALVLATWRRILEGEQDSGGELIEGEQDVRKYLAKLRDGELVKEYGGWLASRNPKLGVQVFADEGGRVKFSPEEAVGILKARAPGAVKDYLELLVFGKRMGGYVNDLIAFYLDTVLEKLKGSEEARAVLLQSYETYRAMRAPKPTYRQFITDNAVPEEWWANRLRLLQLIGGSHGAAEKYDGDSLGERLGPYSEELVPEMIILNARRGLHGEALRLLVQGLGDYDTGVRYCLLGGERIFHAGSGVGGDERAVPGLEEQKRLFGILLNEFLRLEDVSERLERTAELLERFGGWFDVADVLELVPEDWSVELVSGFLVHAFRKLVRERNETVVVKALSGAQNLRRAGEWVEKVEGMRAVVVSAAETEVG</sequence>
<feature type="region of interest" description="Disordered" evidence="5">
    <location>
        <begin position="217"/>
        <end position="340"/>
    </location>
</feature>
<keyword evidence="2" id="KW-0813">Transport</keyword>